<name>A0ACC6IIH2_9ACTN</name>
<sequence length="499" mass="53973">MSAVADGVAPTSGLVDRHIAFVEALRGAGLPVSLSEGLDAVEAWRALDWADRSAIRAGYAATLVKRPAQRPTFDALFDLYFPHLVGEGLPTLDPDTEDPAAGRATNPARDNAEAIAAFRDRLAAGLEAELRTDGGGTPADGADPADGAPSAALERLAAEAVGRFGAMPGRQPGQTAYSAYQTLRRLAPGELADRLAAGLLGDADSAAMDPAARLVAERRAARGIGRFTRLVEDDARRRIAERKSPAYVAEVAVRPSIDRVAFTAARRDDLEEMRRQIGPLARRLATRLAKQRSAQGRGPLDFRRTVRTSMSTGGVPITTRHRPKRPHRTDLVVLCDVSGSVAHFAQFTLLLTYALREHFGRMRAFTFVDRTTEVTSVLRPGRDPVEVMEELAASIQHAALVGRTSYGSALRTFRQEYGDALGPASSLLVLGDARSNYSDLALDDLRAMTHGIRAAWWLNPEHPRNWDTGDSAASRYGAVVPMVECRNLAQLEEFVQKVL</sequence>
<comment type="caution">
    <text evidence="1">The sequence shown here is derived from an EMBL/GenBank/DDBJ whole genome shotgun (WGS) entry which is preliminary data.</text>
</comment>
<evidence type="ECO:0000313" key="1">
    <source>
        <dbReference type="EMBL" id="MDR6210576.1"/>
    </source>
</evidence>
<keyword evidence="2" id="KW-1185">Reference proteome</keyword>
<gene>
    <name evidence="1" type="ORF">QE364_002291</name>
</gene>
<dbReference type="Proteomes" id="UP001261666">
    <property type="component" value="Unassembled WGS sequence"/>
</dbReference>
<organism evidence="1 2">
    <name type="scientific">Nocardioides zeae</name>
    <dbReference type="NCBI Taxonomy" id="1457234"/>
    <lineage>
        <taxon>Bacteria</taxon>
        <taxon>Bacillati</taxon>
        <taxon>Actinomycetota</taxon>
        <taxon>Actinomycetes</taxon>
        <taxon>Propionibacteriales</taxon>
        <taxon>Nocardioidaceae</taxon>
        <taxon>Nocardioides</taxon>
    </lineage>
</organism>
<reference evidence="1" key="1">
    <citation type="submission" date="2023-08" db="EMBL/GenBank/DDBJ databases">
        <title>Functional and genomic diversity of the sorghum phyllosphere microbiome.</title>
        <authorList>
            <person name="Shade A."/>
        </authorList>
    </citation>
    <scope>NUCLEOTIDE SEQUENCE</scope>
    <source>
        <strain evidence="1">SORGH_AS_0885</strain>
    </source>
</reference>
<proteinExistence type="predicted"/>
<evidence type="ECO:0000313" key="2">
    <source>
        <dbReference type="Proteomes" id="UP001261666"/>
    </source>
</evidence>
<dbReference type="EMBL" id="JAVIZJ010000006">
    <property type="protein sequence ID" value="MDR6210576.1"/>
    <property type="molecule type" value="Genomic_DNA"/>
</dbReference>
<accession>A0ACC6IIH2</accession>
<protein>
    <submittedName>
        <fullName evidence="1">Uncharacterized protein with von Willebrand factor type A (VWA) domain</fullName>
    </submittedName>
</protein>